<dbReference type="InterPro" id="IPR018114">
    <property type="entry name" value="TRYPSIN_HIS"/>
</dbReference>
<evidence type="ECO:0000256" key="5">
    <source>
        <dbReference type="ARBA" id="ARBA00022825"/>
    </source>
</evidence>
<evidence type="ECO:0000256" key="8">
    <source>
        <dbReference type="ARBA" id="ARBA00023136"/>
    </source>
</evidence>
<dbReference type="Pfam" id="PF00431">
    <property type="entry name" value="CUB"/>
    <property type="match status" value="2"/>
</dbReference>
<comment type="subcellular location">
    <subcellularLocation>
        <location evidence="1">Membrane</location>
        <topology evidence="1">Single-pass type II membrane protein</topology>
    </subcellularLocation>
</comment>
<dbReference type="InterPro" id="IPR001254">
    <property type="entry name" value="Trypsin_dom"/>
</dbReference>
<dbReference type="SMART" id="SM00042">
    <property type="entry name" value="CUB"/>
    <property type="match status" value="2"/>
</dbReference>
<evidence type="ECO:0000313" key="16">
    <source>
        <dbReference type="Proteomes" id="UP000515159"/>
    </source>
</evidence>
<evidence type="ECO:0000259" key="14">
    <source>
        <dbReference type="PROSITE" id="PS50024"/>
    </source>
</evidence>
<dbReference type="GeneID" id="117369338"/>
<dbReference type="Gene3D" id="2.60.120.290">
    <property type="entry name" value="Spermadhesin, CUB domain"/>
    <property type="match status" value="2"/>
</dbReference>
<dbReference type="Gene3D" id="4.10.400.10">
    <property type="entry name" value="Low-density Lipoprotein Receptor"/>
    <property type="match status" value="4"/>
</dbReference>
<dbReference type="InterPro" id="IPR000859">
    <property type="entry name" value="CUB_dom"/>
</dbReference>
<evidence type="ECO:0000256" key="2">
    <source>
        <dbReference type="ARBA" id="ARBA00022670"/>
    </source>
</evidence>
<dbReference type="InterPro" id="IPR036055">
    <property type="entry name" value="LDL_receptor-like_sf"/>
</dbReference>
<dbReference type="SUPFAM" id="SSF82671">
    <property type="entry name" value="SEA domain"/>
    <property type="match status" value="1"/>
</dbReference>
<evidence type="ECO:0000256" key="4">
    <source>
        <dbReference type="ARBA" id="ARBA00022801"/>
    </source>
</evidence>
<dbReference type="PROSITE" id="PS01209">
    <property type="entry name" value="LDLRA_1"/>
    <property type="match status" value="1"/>
</dbReference>
<proteinExistence type="predicted"/>
<dbReference type="CDD" id="cd00041">
    <property type="entry name" value="CUB"/>
    <property type="match status" value="2"/>
</dbReference>
<dbReference type="FunFam" id="4.10.400.10:FF:000117">
    <property type="entry name" value="Suppressor of tumorigenicity 14 protein homolog"/>
    <property type="match status" value="1"/>
</dbReference>
<protein>
    <submittedName>
        <fullName evidence="17">Suppressor of tumorigenicity 14 protein-like isoform X1</fullName>
    </submittedName>
</protein>
<dbReference type="InterPro" id="IPR035914">
    <property type="entry name" value="Sperma_CUB_dom_sf"/>
</dbReference>
<dbReference type="RefSeq" id="XP_033819684.1">
    <property type="nucleotide sequence ID" value="XM_033963793.1"/>
</dbReference>
<evidence type="ECO:0000256" key="10">
    <source>
        <dbReference type="PROSITE-ProRule" id="PRU00124"/>
    </source>
</evidence>
<dbReference type="PRINTS" id="PR00261">
    <property type="entry name" value="LDLRECEPTOR"/>
</dbReference>
<dbReference type="Proteomes" id="UP000515159">
    <property type="component" value="Chromosome 11"/>
</dbReference>
<evidence type="ECO:0000256" key="9">
    <source>
        <dbReference type="ARBA" id="ARBA00023157"/>
    </source>
</evidence>
<dbReference type="FunFam" id="2.40.10.10:FF:000003">
    <property type="entry name" value="Transmembrane serine protease 3"/>
    <property type="match status" value="1"/>
</dbReference>
<dbReference type="Pfam" id="PF00057">
    <property type="entry name" value="Ldl_recept_a"/>
    <property type="match status" value="3"/>
</dbReference>
<dbReference type="KEGG" id="gsh:117369338"/>
<evidence type="ECO:0000256" key="1">
    <source>
        <dbReference type="ARBA" id="ARBA00004606"/>
    </source>
</evidence>
<reference evidence="17" key="1">
    <citation type="submission" date="2025-08" db="UniProtKB">
        <authorList>
            <consortium name="RefSeq"/>
        </authorList>
    </citation>
    <scope>IDENTIFICATION</scope>
</reference>
<evidence type="ECO:0000313" key="17">
    <source>
        <dbReference type="RefSeq" id="XP_033819684.1"/>
    </source>
</evidence>
<feature type="disulfide bond" evidence="10">
    <location>
        <begin position="508"/>
        <end position="526"/>
    </location>
</feature>
<dbReference type="PROSITE" id="PS00134">
    <property type="entry name" value="TRYPSIN_HIS"/>
    <property type="match status" value="1"/>
</dbReference>
<keyword evidence="8 12" id="KW-0472">Membrane</keyword>
<name>A0A6P8SLE1_GEOSA</name>
<dbReference type="Pfam" id="PF00089">
    <property type="entry name" value="Trypsin"/>
    <property type="match status" value="1"/>
</dbReference>
<dbReference type="PROSITE" id="PS00135">
    <property type="entry name" value="TRYPSIN_SER"/>
    <property type="match status" value="1"/>
</dbReference>
<gene>
    <name evidence="17" type="primary">LOC117369338</name>
</gene>
<dbReference type="CDD" id="cd00112">
    <property type="entry name" value="LDLa"/>
    <property type="match status" value="4"/>
</dbReference>
<evidence type="ECO:0000259" key="15">
    <source>
        <dbReference type="PROSITE" id="PS50240"/>
    </source>
</evidence>
<feature type="disulfide bond" evidence="10">
    <location>
        <begin position="599"/>
        <end position="614"/>
    </location>
</feature>
<feature type="domain" description="SEA" evidence="14">
    <location>
        <begin position="96"/>
        <end position="219"/>
    </location>
</feature>
<dbReference type="InterPro" id="IPR043504">
    <property type="entry name" value="Peptidase_S1_PA_chymotrypsin"/>
</dbReference>
<dbReference type="InterPro" id="IPR033116">
    <property type="entry name" value="TRYPSIN_SER"/>
</dbReference>
<dbReference type="PROSITE" id="PS50024">
    <property type="entry name" value="SEA"/>
    <property type="match status" value="1"/>
</dbReference>
<keyword evidence="6" id="KW-0735">Signal-anchor</keyword>
<feature type="domain" description="CUB" evidence="13">
    <location>
        <begin position="230"/>
        <end position="347"/>
    </location>
</feature>
<dbReference type="InParanoid" id="A0A6P8SLE1"/>
<dbReference type="InterPro" id="IPR009003">
    <property type="entry name" value="Peptidase_S1_PA"/>
</dbReference>
<evidence type="ECO:0000256" key="7">
    <source>
        <dbReference type="ARBA" id="ARBA00022989"/>
    </source>
</evidence>
<organism evidence="16 17">
    <name type="scientific">Geotrypetes seraphini</name>
    <name type="common">Gaboon caecilian</name>
    <name type="synonym">Caecilia seraphini</name>
    <dbReference type="NCBI Taxonomy" id="260995"/>
    <lineage>
        <taxon>Eukaryota</taxon>
        <taxon>Metazoa</taxon>
        <taxon>Chordata</taxon>
        <taxon>Craniata</taxon>
        <taxon>Vertebrata</taxon>
        <taxon>Euteleostomi</taxon>
        <taxon>Amphibia</taxon>
        <taxon>Gymnophiona</taxon>
        <taxon>Geotrypetes</taxon>
    </lineage>
</organism>
<sequence length="864" mass="95457">MQRPCTTPCRLLWYQSFYRQQQTSSKAGQGRPESVAFLPKVRRSDEGHSKDGLLLMVVFVLVFILLASVIGFLVWYFAFNQRAMSPSSTPALPDHTELVYSGYLTLSNLPYSAELENVESTAFWELSNDLHQLLNTTYLGIPELAAFFNHSAVTAFSEGSTVAYCWIRFLIPNANSSALSLFTESQITGSLRGITRSSAGSSGLENIRITSISLSPADPRTVKEPTDKSCAFSYYADPSGKKIILSSPGFPSGYPTNARCQYLLRAERGSVISLAFTTFNIRDNCQDDFLTVFNSLSSDRGNIITEQCGNRPPTNPLAVFSSGNVALIAFITSSISYPGFQVVFSQVPKLTGCDQTLTSDLGNFTSPYYPSFYPPNIDCKWTIQVPSHLRIRVQFYMFRLKEPGMNHDTCNKDYVEIASVKYCGERSFLGLISSGPTLEVKFHSDASFTDKGFLAEYSAYDPQNPCPGQFACSNGLCISVSLTCDGWNDCGDLSDERNCVCSSDQFHCDNGLCKPRLWLCDHSNDCGDNSDEKQCGCNSEQWKCNNEVCIPRIKKCDGQPDCADFSDEADCANVTVGVCTDFTYQCKNGACTSQVNPECDQKRDCEDGSDEESCNCGVRPYKHNRIVGGTDADVGEWPWQVSLHFGRQGHTCGASIISKHWLVSAAHCFQRTREANYADARNWNTYSGLHGQRDMQNVQVRGVKSITTHPLYNHNTFDYDIALLELKEPLVFSNIIHPICLPARTHIFPSGMSCWVTGWGLLGENGQLARMLQKAEVKIINDTVCNSVTRGQVTPRMLCSGYLTGGVDACQGDSGGPLACSQNGGPWFLCGIVSWGEGCARKNNPGIYSRMTELREWVKIQTGL</sequence>
<dbReference type="InterPro" id="IPR002172">
    <property type="entry name" value="LDrepeatLR_classA_rpt"/>
</dbReference>
<keyword evidence="7 12" id="KW-1133">Transmembrane helix</keyword>
<dbReference type="InterPro" id="IPR000082">
    <property type="entry name" value="SEA_dom"/>
</dbReference>
<dbReference type="PANTHER" id="PTHR24252">
    <property type="entry name" value="ACROSIN-RELATED"/>
    <property type="match status" value="1"/>
</dbReference>
<accession>A0A6P8SLE1</accession>
<feature type="disulfide bond" evidence="10">
    <location>
        <begin position="484"/>
        <end position="499"/>
    </location>
</feature>
<dbReference type="SUPFAM" id="SSF50494">
    <property type="entry name" value="Trypsin-like serine proteases"/>
    <property type="match status" value="1"/>
</dbReference>
<dbReference type="AlphaFoldDB" id="A0A6P8SLE1"/>
<feature type="disulfide bond" evidence="10">
    <location>
        <begin position="537"/>
        <end position="549"/>
    </location>
</feature>
<keyword evidence="16" id="KW-1185">Reference proteome</keyword>
<keyword evidence="4 11" id="KW-0378">Hydrolase</keyword>
<dbReference type="PROSITE" id="PS50240">
    <property type="entry name" value="TRYPSIN_DOM"/>
    <property type="match status" value="1"/>
</dbReference>
<dbReference type="Gene3D" id="2.40.10.10">
    <property type="entry name" value="Trypsin-like serine proteases"/>
    <property type="match status" value="2"/>
</dbReference>
<feature type="domain" description="Peptidase S1" evidence="15">
    <location>
        <begin position="626"/>
        <end position="863"/>
    </location>
</feature>
<dbReference type="GO" id="GO:0006508">
    <property type="term" value="P:proteolysis"/>
    <property type="evidence" value="ECO:0007669"/>
    <property type="project" value="UniProtKB-KW"/>
</dbReference>
<feature type="disulfide bond" evidence="10">
    <location>
        <begin position="501"/>
        <end position="513"/>
    </location>
</feature>
<keyword evidence="2 11" id="KW-0645">Protease</keyword>
<dbReference type="OrthoDB" id="6380398at2759"/>
<dbReference type="Gene3D" id="3.30.70.960">
    <property type="entry name" value="SEA domain"/>
    <property type="match status" value="1"/>
</dbReference>
<dbReference type="PROSITE" id="PS01180">
    <property type="entry name" value="CUB"/>
    <property type="match status" value="2"/>
</dbReference>
<evidence type="ECO:0000256" key="12">
    <source>
        <dbReference type="SAM" id="Phobius"/>
    </source>
</evidence>
<dbReference type="InterPro" id="IPR023415">
    <property type="entry name" value="LDLR_class-A_CS"/>
</dbReference>
<dbReference type="CDD" id="cd00190">
    <property type="entry name" value="Tryp_SPc"/>
    <property type="match status" value="1"/>
</dbReference>
<dbReference type="SUPFAM" id="SSF49854">
    <property type="entry name" value="Spermadhesin, CUB domain"/>
    <property type="match status" value="2"/>
</dbReference>
<dbReference type="InterPro" id="IPR036364">
    <property type="entry name" value="SEA_dom_sf"/>
</dbReference>
<keyword evidence="3 12" id="KW-0812">Transmembrane</keyword>
<feature type="domain" description="CUB" evidence="13">
    <location>
        <begin position="353"/>
        <end position="460"/>
    </location>
</feature>
<dbReference type="Pfam" id="PF01390">
    <property type="entry name" value="SEA"/>
    <property type="match status" value="1"/>
</dbReference>
<feature type="disulfide bond" evidence="10">
    <location>
        <begin position="472"/>
        <end position="490"/>
    </location>
</feature>
<feature type="disulfide bond" evidence="10">
    <location>
        <begin position="544"/>
        <end position="562"/>
    </location>
</feature>
<dbReference type="GO" id="GO:0004252">
    <property type="term" value="F:serine-type endopeptidase activity"/>
    <property type="evidence" value="ECO:0007669"/>
    <property type="project" value="InterPro"/>
</dbReference>
<keyword evidence="9 10" id="KW-1015">Disulfide bond</keyword>
<dbReference type="GO" id="GO:0016020">
    <property type="term" value="C:membrane"/>
    <property type="evidence" value="ECO:0007669"/>
    <property type="project" value="UniProtKB-SubCell"/>
</dbReference>
<comment type="caution">
    <text evidence="10">Lacks conserved residue(s) required for the propagation of feature annotation.</text>
</comment>
<keyword evidence="5 11" id="KW-0720">Serine protease</keyword>
<feature type="disulfide bond" evidence="10">
    <location>
        <begin position="520"/>
        <end position="535"/>
    </location>
</feature>
<evidence type="ECO:0000256" key="3">
    <source>
        <dbReference type="ARBA" id="ARBA00022692"/>
    </source>
</evidence>
<feature type="disulfide bond" evidence="10">
    <location>
        <begin position="556"/>
        <end position="571"/>
    </location>
</feature>
<evidence type="ECO:0000256" key="11">
    <source>
        <dbReference type="RuleBase" id="RU363034"/>
    </source>
</evidence>
<evidence type="ECO:0000259" key="13">
    <source>
        <dbReference type="PROSITE" id="PS01180"/>
    </source>
</evidence>
<dbReference type="PROSITE" id="PS50068">
    <property type="entry name" value="LDLRA_2"/>
    <property type="match status" value="4"/>
</dbReference>
<dbReference type="PANTHER" id="PTHR24252:SF17">
    <property type="entry name" value="SUPPRESSOR OF TUMORIGENICITY 14 PROTEIN HOMOLOG-RELATED"/>
    <property type="match status" value="1"/>
</dbReference>
<dbReference type="SMART" id="SM00020">
    <property type="entry name" value="Tryp_SPc"/>
    <property type="match status" value="1"/>
</dbReference>
<dbReference type="SMART" id="SM00192">
    <property type="entry name" value="LDLa"/>
    <property type="match status" value="4"/>
</dbReference>
<evidence type="ECO:0000256" key="6">
    <source>
        <dbReference type="ARBA" id="ARBA00022968"/>
    </source>
</evidence>
<feature type="transmembrane region" description="Helical" evidence="12">
    <location>
        <begin position="52"/>
        <end position="78"/>
    </location>
</feature>
<dbReference type="SUPFAM" id="SSF57424">
    <property type="entry name" value="LDL receptor-like module"/>
    <property type="match status" value="4"/>
</dbReference>
<feature type="disulfide bond" evidence="10">
    <location>
        <begin position="579"/>
        <end position="591"/>
    </location>
</feature>